<name>A0AAD5IST3_ACENE</name>
<reference evidence="8" key="2">
    <citation type="submission" date="2023-02" db="EMBL/GenBank/DDBJ databases">
        <authorList>
            <person name="Swenson N.G."/>
            <person name="Wegrzyn J.L."/>
            <person name="Mcevoy S.L."/>
        </authorList>
    </citation>
    <scope>NUCLEOTIDE SEQUENCE</scope>
    <source>
        <strain evidence="8">91603</strain>
        <tissue evidence="8">Leaf</tissue>
    </source>
</reference>
<dbReference type="InterPro" id="IPR038765">
    <property type="entry name" value="Papain-like_cys_pep_sf"/>
</dbReference>
<feature type="domain" description="Cathepsin propeptide inhibitor" evidence="7">
    <location>
        <begin position="155"/>
        <end position="213"/>
    </location>
</feature>
<evidence type="ECO:0000256" key="6">
    <source>
        <dbReference type="ARBA" id="ARBA00023136"/>
    </source>
</evidence>
<evidence type="ECO:0000256" key="5">
    <source>
        <dbReference type="ARBA" id="ARBA00022989"/>
    </source>
</evidence>
<evidence type="ECO:0000256" key="3">
    <source>
        <dbReference type="ARBA" id="ARBA00022692"/>
    </source>
</evidence>
<evidence type="ECO:0000256" key="2">
    <source>
        <dbReference type="ARBA" id="ARBA00007727"/>
    </source>
</evidence>
<dbReference type="Proteomes" id="UP001064489">
    <property type="component" value="Chromosome 5"/>
</dbReference>
<dbReference type="GO" id="GO:0006508">
    <property type="term" value="P:proteolysis"/>
    <property type="evidence" value="ECO:0007669"/>
    <property type="project" value="InterPro"/>
</dbReference>
<evidence type="ECO:0000256" key="1">
    <source>
        <dbReference type="ARBA" id="ARBA00004167"/>
    </source>
</evidence>
<evidence type="ECO:0000256" key="4">
    <source>
        <dbReference type="ARBA" id="ARBA00022968"/>
    </source>
</evidence>
<dbReference type="GO" id="GO:0008234">
    <property type="term" value="F:cysteine-type peptidase activity"/>
    <property type="evidence" value="ECO:0007669"/>
    <property type="project" value="InterPro"/>
</dbReference>
<dbReference type="PANTHER" id="PTHR32285:SF71">
    <property type="entry name" value="PROTEIN TRICHOME BIREFRINGENCE-LIKE 39"/>
    <property type="match status" value="1"/>
</dbReference>
<dbReference type="Pfam" id="PF14416">
    <property type="entry name" value="PMR5N"/>
    <property type="match status" value="1"/>
</dbReference>
<feature type="domain" description="Cathepsin propeptide inhibitor" evidence="7">
    <location>
        <begin position="21"/>
        <end position="78"/>
    </location>
</feature>
<comment type="subcellular location">
    <subcellularLocation>
        <location evidence="1">Membrane</location>
        <topology evidence="1">Single-pass membrane protein</topology>
    </subcellularLocation>
</comment>
<evidence type="ECO:0000259" key="7">
    <source>
        <dbReference type="SMART" id="SM00848"/>
    </source>
</evidence>
<dbReference type="SMART" id="SM00848">
    <property type="entry name" value="Inhibitor_I29"/>
    <property type="match status" value="2"/>
</dbReference>
<dbReference type="InterPro" id="IPR026057">
    <property type="entry name" value="TBL_C"/>
</dbReference>
<dbReference type="AlphaFoldDB" id="A0AAD5IST3"/>
<dbReference type="Pfam" id="PF08246">
    <property type="entry name" value="Inhibitor_I29"/>
    <property type="match status" value="2"/>
</dbReference>
<dbReference type="GO" id="GO:0016020">
    <property type="term" value="C:membrane"/>
    <property type="evidence" value="ECO:0007669"/>
    <property type="project" value="UniProtKB-SubCell"/>
</dbReference>
<evidence type="ECO:0000313" key="9">
    <source>
        <dbReference type="Proteomes" id="UP001064489"/>
    </source>
</evidence>
<dbReference type="InterPro" id="IPR025846">
    <property type="entry name" value="TBL_N"/>
</dbReference>
<evidence type="ECO:0000313" key="8">
    <source>
        <dbReference type="EMBL" id="KAI9176342.1"/>
    </source>
</evidence>
<dbReference type="Pfam" id="PF00112">
    <property type="entry name" value="Peptidase_C1"/>
    <property type="match status" value="1"/>
</dbReference>
<sequence>MAAAPQVTSRNLQEVLMSQKHEQWMLKYGKVYENAEEKEKRFQIFKNNVEFIESFNAAGNKPYKLSGNRFLDQTNDEFKASRNGYRRVNGQGSRIETSFRYKNVAAVPGSMDWRKKGAVTPVKDQGQCAVLLVLALSASQVTSRKLQQVSLSERYEQWMFKYGKVYENDKEKERRFEIFKDNVELIESFNAAGNYKPYKLSINEFADQTNDEFKSVRNGYKRISNRLISSRKETSSRFENVSDVPAAIDWRKNGAVTPINNQGPCAENFFITTTNSNSNNTNNRKLGSSTCNFFQGKWVYDPSYPLYSPTNCPFVDPEFNCQKYGRPDNFYLKYRWQPFSCNLPRFNGLYFLEKWRGKKIMFVGDSLSQNQWGSLTCMIHAWVPNSKYSFIKKNGLTSVTFQDYGVMILLFRTPFLVDIVNEKAGRVLKLDSIQMGNAWRGMDMLVFNTWHWWTHTGRTQPWDYVQEGNKMYKDMNRLIAFYKGLTTWARWVNRNIDSRKTRVFFQGISPTHYEGRDWNAPTQSCSGQTKPFLGTRYPAGIPLASVVVNKVFSRLKKPVYLLDVTRLSQYRKDAHPSAYSGDHSGTDCSHWCLPGLPDTWNQLLYAALFG</sequence>
<keyword evidence="3" id="KW-0812">Transmembrane</keyword>
<proteinExistence type="inferred from homology"/>
<organism evidence="8 9">
    <name type="scientific">Acer negundo</name>
    <name type="common">Box elder</name>
    <dbReference type="NCBI Taxonomy" id="4023"/>
    <lineage>
        <taxon>Eukaryota</taxon>
        <taxon>Viridiplantae</taxon>
        <taxon>Streptophyta</taxon>
        <taxon>Embryophyta</taxon>
        <taxon>Tracheophyta</taxon>
        <taxon>Spermatophyta</taxon>
        <taxon>Magnoliopsida</taxon>
        <taxon>eudicotyledons</taxon>
        <taxon>Gunneridae</taxon>
        <taxon>Pentapetalae</taxon>
        <taxon>rosids</taxon>
        <taxon>malvids</taxon>
        <taxon>Sapindales</taxon>
        <taxon>Sapindaceae</taxon>
        <taxon>Hippocastanoideae</taxon>
        <taxon>Acereae</taxon>
        <taxon>Acer</taxon>
    </lineage>
</organism>
<gene>
    <name evidence="8" type="ORF">LWI28_001655</name>
</gene>
<dbReference type="GO" id="GO:0016413">
    <property type="term" value="F:O-acetyltransferase activity"/>
    <property type="evidence" value="ECO:0007669"/>
    <property type="project" value="InterPro"/>
</dbReference>
<dbReference type="GO" id="GO:0005794">
    <property type="term" value="C:Golgi apparatus"/>
    <property type="evidence" value="ECO:0007669"/>
    <property type="project" value="TreeGrafter"/>
</dbReference>
<keyword evidence="4" id="KW-0735">Signal-anchor</keyword>
<keyword evidence="5" id="KW-1133">Transmembrane helix</keyword>
<comment type="similarity">
    <text evidence="2">Belongs to the PC-esterase family. TBL subfamily.</text>
</comment>
<dbReference type="Gene3D" id="3.90.70.10">
    <property type="entry name" value="Cysteine proteinases"/>
    <property type="match status" value="2"/>
</dbReference>
<dbReference type="InterPro" id="IPR013201">
    <property type="entry name" value="Prot_inhib_I29"/>
</dbReference>
<dbReference type="PANTHER" id="PTHR32285">
    <property type="entry name" value="PROTEIN TRICHOME BIREFRINGENCE-LIKE 9-RELATED"/>
    <property type="match status" value="1"/>
</dbReference>
<dbReference type="InterPro" id="IPR000668">
    <property type="entry name" value="Peptidase_C1A_C"/>
</dbReference>
<keyword evidence="9" id="KW-1185">Reference proteome</keyword>
<dbReference type="EMBL" id="JAJSOW010000102">
    <property type="protein sequence ID" value="KAI9176342.1"/>
    <property type="molecule type" value="Genomic_DNA"/>
</dbReference>
<dbReference type="Pfam" id="PF13839">
    <property type="entry name" value="PC-Esterase"/>
    <property type="match status" value="1"/>
</dbReference>
<dbReference type="InterPro" id="IPR029962">
    <property type="entry name" value="TBL"/>
</dbReference>
<protein>
    <recommendedName>
        <fullName evidence="7">Cathepsin propeptide inhibitor domain-containing protein</fullName>
    </recommendedName>
</protein>
<reference evidence="8" key="1">
    <citation type="journal article" date="2022" name="Plant J.">
        <title>Strategies of tolerance reflected in two North American maple genomes.</title>
        <authorList>
            <person name="McEvoy S.L."/>
            <person name="Sezen U.U."/>
            <person name="Trouern-Trend A."/>
            <person name="McMahon S.M."/>
            <person name="Schaberg P.G."/>
            <person name="Yang J."/>
            <person name="Wegrzyn J.L."/>
            <person name="Swenson N.G."/>
        </authorList>
    </citation>
    <scope>NUCLEOTIDE SEQUENCE</scope>
    <source>
        <strain evidence="8">91603</strain>
    </source>
</reference>
<keyword evidence="6" id="KW-0472">Membrane</keyword>
<dbReference type="SUPFAM" id="SSF54001">
    <property type="entry name" value="Cysteine proteinases"/>
    <property type="match status" value="2"/>
</dbReference>
<comment type="caution">
    <text evidence="8">The sequence shown here is derived from an EMBL/GenBank/DDBJ whole genome shotgun (WGS) entry which is preliminary data.</text>
</comment>
<accession>A0AAD5IST3</accession>